<protein>
    <submittedName>
        <fullName evidence="2">Uncharacterized protein</fullName>
    </submittedName>
</protein>
<dbReference type="EMBL" id="MHRP01000026">
    <property type="protein sequence ID" value="OHA26806.1"/>
    <property type="molecule type" value="Genomic_DNA"/>
</dbReference>
<feature type="coiled-coil region" evidence="1">
    <location>
        <begin position="324"/>
        <end position="362"/>
    </location>
</feature>
<gene>
    <name evidence="2" type="ORF">A3D56_02650</name>
</gene>
<evidence type="ECO:0000313" key="2">
    <source>
        <dbReference type="EMBL" id="OHA26806.1"/>
    </source>
</evidence>
<evidence type="ECO:0000256" key="1">
    <source>
        <dbReference type="SAM" id="Coils"/>
    </source>
</evidence>
<dbReference type="AlphaFoldDB" id="A0A1G2MSF5"/>
<keyword evidence="1" id="KW-0175">Coiled coil</keyword>
<sequence length="367" mass="40826">MRASLLGGVGLLFFCLFILKTDSAWTKVKLIINQGDDPSVTVEPIPEGVKLVSNLTCLPPEFIERYRKEEINSRDNAAARCATGYMAATILRDKIADTSFGIERMKLMLSSLERTRQYFETARKENSFDVWAIPAGLSVEKKYDRADSVTIQCLKDSSGNIISQSTPVGTLVHERGPFFEKAPQSQLDKMTELRDKNRKTGAELVKLGTSGEAPGIAKSIFLGKTIQGIQQEVAKITIPITEAELIRYYPEFKNNTKATMGMSINIKTLGDGGERITPEWAALEATKTILGFFGIKDALYSATMNVDGSVYDFPNMVIPYNYGISQALESIAEHKQRLDKLKTKFEQLLQKLQASYDKLKSDNFNCG</sequence>
<reference evidence="2 3" key="1">
    <citation type="journal article" date="2016" name="Nat. Commun.">
        <title>Thousands of microbial genomes shed light on interconnected biogeochemical processes in an aquifer system.</title>
        <authorList>
            <person name="Anantharaman K."/>
            <person name="Brown C.T."/>
            <person name="Hug L.A."/>
            <person name="Sharon I."/>
            <person name="Castelle C.J."/>
            <person name="Probst A.J."/>
            <person name="Thomas B.C."/>
            <person name="Singh A."/>
            <person name="Wilkins M.J."/>
            <person name="Karaoz U."/>
            <person name="Brodie E.L."/>
            <person name="Williams K.H."/>
            <person name="Hubbard S.S."/>
            <person name="Banfield J.F."/>
        </authorList>
    </citation>
    <scope>NUCLEOTIDE SEQUENCE [LARGE SCALE GENOMIC DNA]</scope>
</reference>
<organism evidence="2 3">
    <name type="scientific">Candidatus Taylorbacteria bacterium RIFCSPHIGHO2_02_FULL_45_35</name>
    <dbReference type="NCBI Taxonomy" id="1802311"/>
    <lineage>
        <taxon>Bacteria</taxon>
        <taxon>Candidatus Tayloriibacteriota</taxon>
    </lineage>
</organism>
<evidence type="ECO:0000313" key="3">
    <source>
        <dbReference type="Proteomes" id="UP000177943"/>
    </source>
</evidence>
<name>A0A1G2MSF5_9BACT</name>
<proteinExistence type="predicted"/>
<comment type="caution">
    <text evidence="2">The sequence shown here is derived from an EMBL/GenBank/DDBJ whole genome shotgun (WGS) entry which is preliminary data.</text>
</comment>
<accession>A0A1G2MSF5</accession>
<dbReference type="Proteomes" id="UP000177943">
    <property type="component" value="Unassembled WGS sequence"/>
</dbReference>